<organism evidence="4 5">
    <name type="scientific">Elasticomyces elasticus</name>
    <dbReference type="NCBI Taxonomy" id="574655"/>
    <lineage>
        <taxon>Eukaryota</taxon>
        <taxon>Fungi</taxon>
        <taxon>Dikarya</taxon>
        <taxon>Ascomycota</taxon>
        <taxon>Pezizomycotina</taxon>
        <taxon>Dothideomycetes</taxon>
        <taxon>Dothideomycetidae</taxon>
        <taxon>Mycosphaerellales</taxon>
        <taxon>Teratosphaeriaceae</taxon>
        <taxon>Elasticomyces</taxon>
    </lineage>
</organism>
<dbReference type="PANTHER" id="PTHR42748:SF26">
    <property type="entry name" value="NMRA-LIKE DOMAIN-CONTAINING PROTEIN"/>
    <property type="match status" value="1"/>
</dbReference>
<dbReference type="CDD" id="cd05251">
    <property type="entry name" value="NmrA_like_SDR_a"/>
    <property type="match status" value="1"/>
</dbReference>
<sequence>MSKTIVIIGATGNQGSSIARVFLQKPGFKVRGVTRDPAKPASQALKKQGVELVQGDVDDVESLKIALRGADIVFGNTAYSNESVKPGTQQKCYELELQQGKNVADAVATVADRLEIFIWSSLSAATKWSKGRYDKVYHFDSKAHVVDYINEQLPAVAQKMSILQMGLFVNNWRWGAPSVPWHKQPDGSMKLRIPGQGDTPVPFVVPDDAGHYVYALTQLPIGTNLLAFGGMVTWTEYVKLWTKATGVPAVLEKVSVEEHAKLVPGGFGEEMAHMYGYMVDFGYHGGDPSVTFTSNISVDLPITTLEEYLAQEDWSPLLNGEAIDRT</sequence>
<dbReference type="InterPro" id="IPR008030">
    <property type="entry name" value="NmrA-like"/>
</dbReference>
<gene>
    <name evidence="4" type="ORF">LTR97_004621</name>
</gene>
<evidence type="ECO:0000313" key="5">
    <source>
        <dbReference type="Proteomes" id="UP001310594"/>
    </source>
</evidence>
<evidence type="ECO:0000259" key="3">
    <source>
        <dbReference type="Pfam" id="PF05368"/>
    </source>
</evidence>
<dbReference type="Pfam" id="PF05368">
    <property type="entry name" value="NmrA"/>
    <property type="match status" value="1"/>
</dbReference>
<evidence type="ECO:0000313" key="4">
    <source>
        <dbReference type="EMBL" id="KAK5701803.1"/>
    </source>
</evidence>
<accession>A0AAN7ZUI8</accession>
<feature type="domain" description="NmrA-like" evidence="3">
    <location>
        <begin position="1"/>
        <end position="309"/>
    </location>
</feature>
<evidence type="ECO:0000256" key="1">
    <source>
        <dbReference type="ARBA" id="ARBA00006328"/>
    </source>
</evidence>
<dbReference type="InterPro" id="IPR036291">
    <property type="entry name" value="NAD(P)-bd_dom_sf"/>
</dbReference>
<dbReference type="AlphaFoldDB" id="A0AAN7ZUI8"/>
<proteinExistence type="inferred from homology"/>
<comment type="similarity">
    <text evidence="1">Belongs to the NmrA-type oxidoreductase family.</text>
</comment>
<reference evidence="4" key="1">
    <citation type="submission" date="2023-08" db="EMBL/GenBank/DDBJ databases">
        <title>Black Yeasts Isolated from many extreme environments.</title>
        <authorList>
            <person name="Coleine C."/>
            <person name="Stajich J.E."/>
            <person name="Selbmann L."/>
        </authorList>
    </citation>
    <scope>NUCLEOTIDE SEQUENCE</scope>
    <source>
        <strain evidence="4">CCFEE 5810</strain>
    </source>
</reference>
<dbReference type="Proteomes" id="UP001310594">
    <property type="component" value="Unassembled WGS sequence"/>
</dbReference>
<evidence type="ECO:0000256" key="2">
    <source>
        <dbReference type="ARBA" id="ARBA00022857"/>
    </source>
</evidence>
<dbReference type="PANTHER" id="PTHR42748">
    <property type="entry name" value="NITROGEN METABOLITE REPRESSION PROTEIN NMRA FAMILY MEMBER"/>
    <property type="match status" value="1"/>
</dbReference>
<name>A0AAN7ZUI8_9PEZI</name>
<dbReference type="Gene3D" id="3.90.25.10">
    <property type="entry name" value="UDP-galactose 4-epimerase, domain 1"/>
    <property type="match status" value="1"/>
</dbReference>
<protein>
    <recommendedName>
        <fullName evidence="3">NmrA-like domain-containing protein</fullName>
    </recommendedName>
</protein>
<keyword evidence="2" id="KW-0521">NADP</keyword>
<dbReference type="EMBL" id="JAVRQU010000006">
    <property type="protein sequence ID" value="KAK5701803.1"/>
    <property type="molecule type" value="Genomic_DNA"/>
</dbReference>
<dbReference type="InterPro" id="IPR051164">
    <property type="entry name" value="NmrA-like_oxidored"/>
</dbReference>
<comment type="caution">
    <text evidence="4">The sequence shown here is derived from an EMBL/GenBank/DDBJ whole genome shotgun (WGS) entry which is preliminary data.</text>
</comment>
<dbReference type="SUPFAM" id="SSF51735">
    <property type="entry name" value="NAD(P)-binding Rossmann-fold domains"/>
    <property type="match status" value="1"/>
</dbReference>
<dbReference type="Gene3D" id="3.40.50.720">
    <property type="entry name" value="NAD(P)-binding Rossmann-like Domain"/>
    <property type="match status" value="1"/>
</dbReference>
<dbReference type="GO" id="GO:0005634">
    <property type="term" value="C:nucleus"/>
    <property type="evidence" value="ECO:0007669"/>
    <property type="project" value="TreeGrafter"/>
</dbReference>